<accession>A0A2D4FJ39</accession>
<dbReference type="GO" id="GO:0061665">
    <property type="term" value="F:SUMO ligase activity"/>
    <property type="evidence" value="ECO:0007669"/>
    <property type="project" value="TreeGrafter"/>
</dbReference>
<dbReference type="GO" id="GO:0016925">
    <property type="term" value="P:protein sumoylation"/>
    <property type="evidence" value="ECO:0007669"/>
    <property type="project" value="TreeGrafter"/>
</dbReference>
<protein>
    <recommendedName>
        <fullName evidence="2">DUF4371 domain-containing protein</fullName>
    </recommendedName>
</protein>
<dbReference type="AlphaFoldDB" id="A0A2D4FJ39"/>
<dbReference type="PANTHER" id="PTHR46880:SF8">
    <property type="entry name" value="E3 SUMO-PROTEIN LIGASE KIAA1586"/>
    <property type="match status" value="1"/>
</dbReference>
<proteinExistence type="predicted"/>
<evidence type="ECO:0008006" key="2">
    <source>
        <dbReference type="Google" id="ProtNLM"/>
    </source>
</evidence>
<sequence>MMDWTFPRKKLDCKYCRRFEISTKEKSVHGAKEWKNYQIEPSGRSKEIQQASLRKKSKEHFSSKDHNICPEKLKQREQDIISKGLEKMSEKYLGSTCKMFITVNSLAQTCIPFSYIEVLIELQKRNGVDLGTGLHSHRTAVAIVDFIAKDIRKHLFTNIFEKTRKISLIIDEASTISSKPVLILYLKIEGSAFSPTIFLELVELDRQDAETIYCSVIESLNKVGFNRNYLEKHLIGFCSDGASVMLGRKSRVSTRIAKEFLNYCNMALFKPPSATSFR</sequence>
<organism evidence="1">
    <name type="scientific">Micrurus corallinus</name>
    <name type="common">Brazilian coral snake</name>
    <dbReference type="NCBI Taxonomy" id="54390"/>
    <lineage>
        <taxon>Eukaryota</taxon>
        <taxon>Metazoa</taxon>
        <taxon>Chordata</taxon>
        <taxon>Craniata</taxon>
        <taxon>Vertebrata</taxon>
        <taxon>Euteleostomi</taxon>
        <taxon>Lepidosauria</taxon>
        <taxon>Squamata</taxon>
        <taxon>Bifurcata</taxon>
        <taxon>Unidentata</taxon>
        <taxon>Episquamata</taxon>
        <taxon>Toxicofera</taxon>
        <taxon>Serpentes</taxon>
        <taxon>Colubroidea</taxon>
        <taxon>Elapidae</taxon>
        <taxon>Elapinae</taxon>
        <taxon>Micrurus</taxon>
    </lineage>
</organism>
<evidence type="ECO:0000313" key="1">
    <source>
        <dbReference type="EMBL" id="LAA47216.1"/>
    </source>
</evidence>
<dbReference type="EMBL" id="IACJ01077210">
    <property type="protein sequence ID" value="LAA47216.1"/>
    <property type="molecule type" value="Transcribed_RNA"/>
</dbReference>
<reference evidence="1" key="2">
    <citation type="submission" date="2017-11" db="EMBL/GenBank/DDBJ databases">
        <title>Coralsnake Venomics: Analyses of Venom Gland Transcriptomes and Proteomes of Six Brazilian Taxa.</title>
        <authorList>
            <person name="Aird S.D."/>
            <person name="Jorge da Silva N."/>
            <person name="Qiu L."/>
            <person name="Villar-Briones A."/>
            <person name="Aparecida-Saddi V."/>
            <person name="Campos-Telles M.P."/>
            <person name="Grau M."/>
            <person name="Mikheyev A.S."/>
        </authorList>
    </citation>
    <scope>NUCLEOTIDE SEQUENCE</scope>
    <source>
        <tissue evidence="1">Venom_gland</tissue>
    </source>
</reference>
<reference evidence="1" key="1">
    <citation type="submission" date="2017-07" db="EMBL/GenBank/DDBJ databases">
        <authorList>
            <person name="Mikheyev A."/>
            <person name="Grau M."/>
        </authorList>
    </citation>
    <scope>NUCLEOTIDE SEQUENCE</scope>
    <source>
        <tissue evidence="1">Venom_gland</tissue>
    </source>
</reference>
<name>A0A2D4FJ39_MICCO</name>
<dbReference type="PANTHER" id="PTHR46880">
    <property type="entry name" value="RAS-ASSOCIATING DOMAIN-CONTAINING PROTEIN"/>
    <property type="match status" value="1"/>
</dbReference>